<keyword evidence="2" id="KW-1185">Reference proteome</keyword>
<dbReference type="EMBL" id="CM042046">
    <property type="protein sequence ID" value="KAI3676097.1"/>
    <property type="molecule type" value="Genomic_DNA"/>
</dbReference>
<comment type="caution">
    <text evidence="1">The sequence shown here is derived from an EMBL/GenBank/DDBJ whole genome shotgun (WGS) entry which is preliminary data.</text>
</comment>
<reference evidence="2" key="1">
    <citation type="journal article" date="2022" name="Mol. Ecol. Resour.">
        <title>The genomes of chicory, endive, great burdock and yacon provide insights into Asteraceae palaeo-polyploidization history and plant inulin production.</title>
        <authorList>
            <person name="Fan W."/>
            <person name="Wang S."/>
            <person name="Wang H."/>
            <person name="Wang A."/>
            <person name="Jiang F."/>
            <person name="Liu H."/>
            <person name="Zhao H."/>
            <person name="Xu D."/>
            <person name="Zhang Y."/>
        </authorList>
    </citation>
    <scope>NUCLEOTIDE SEQUENCE [LARGE SCALE GENOMIC DNA]</scope>
    <source>
        <strain evidence="2">cv. Yunnan</strain>
    </source>
</reference>
<gene>
    <name evidence="1" type="ORF">L1987_85696</name>
</gene>
<protein>
    <submittedName>
        <fullName evidence="1">Uncharacterized protein</fullName>
    </submittedName>
</protein>
<reference evidence="1 2" key="2">
    <citation type="journal article" date="2022" name="Mol. Ecol. Resour.">
        <title>The genomes of chicory, endive, great burdock and yacon provide insights into Asteraceae paleo-polyploidization history and plant inulin production.</title>
        <authorList>
            <person name="Fan W."/>
            <person name="Wang S."/>
            <person name="Wang H."/>
            <person name="Wang A."/>
            <person name="Jiang F."/>
            <person name="Liu H."/>
            <person name="Zhao H."/>
            <person name="Xu D."/>
            <person name="Zhang Y."/>
        </authorList>
    </citation>
    <scope>NUCLEOTIDE SEQUENCE [LARGE SCALE GENOMIC DNA]</scope>
    <source>
        <strain evidence="2">cv. Yunnan</strain>
        <tissue evidence="1">Leaves</tissue>
    </source>
</reference>
<evidence type="ECO:0000313" key="2">
    <source>
        <dbReference type="Proteomes" id="UP001056120"/>
    </source>
</evidence>
<sequence length="1387" mass="157815">MTEEEEKIEKEKKEKEKRRKEREEEEMAELKKAQERKAKKKREKKRREEAKFRIIDSELAKEMREEWIETLISQGEDADYLEKLSNKEIYRAFMGQQGQLENKKMAEEEEKAKQKTRKTIAFNVRTLAERKVMIDFLKAREGRGRETGEDRLKKKGRYSNCRKKTKETQVYSHIHSFLCLTIFHSPSSPPKESKSSHPSPPHQQPPKKKIKPTTTPEDSREIVVWFYSNQDKWFEVFRGRVEVKISIYTSVDEVMQLPDSDLQRMMELGAAHEPENESGGHLLLVIRHHFNPNKDVIIDAKPLQSHFPFISWSYNAALDEYTLIDVRGQKMRCSSKAIFSMPSKDIKTLSELPLDNPSKDPRGYETARIASHQHQTLVATDMQIISSFDFTTNTSAATLTHLSTEGMLLVQIIKDKATTSEVSCKGSSGYSNQSSEAMVLDLLKSIQQDLQKKNQADDVRDKAIQVMTTQMGQFATEIAELRKSSGKIPSNTVAPPPPFVDDVVEDLDEHDVSDDEPEPIPVTRVVFPSPKEPPFPKTSSTVDNGGVVPPRVPFPASLVNAVYAKYLKDLCTQKRHHKIPEKLDLNARVSAILTGSLPPKLQDPGAPIIYIQVGDFKMSKALLDLGVSVSILPGSLYDQYDFGPLRRANITVVLADLNPKLPKGIVHDVIVKVNQFYYPVDFFVLDYVQSEKELELDLKEEEEKLVEALAVKDGRPPWTHHVESLPTEIDSGLQPSLASSPKVELKDLPKNLKYAFLGEGDTLPVIVASYLDEEQEEALLKVLQDYNAAIGWTITDLKGVSPSIVMHKIITDTDARPSRDTQLRLNPNIREVVKKEVLVWLDVGIIYPISDSPWVSPTQTVPKKAGYNQIAIHPDDQEKTTFTCPYGTFAFRQMPFGLCNAPATFQSWEKSHFMVQEGIVLGHVVLSRGIEVDRAKISVISTLPPPMNFKGVRFFLGHVGFYRRFIKGFSVITKPLCNKLLKDVPFEFDKECLSVFHVLKDQLVQAPILQSPDWNRPFEIMCDASDYAVGAVLGQKVDKRPVFIYYASKTLSGAQLNYSTTEKELLAVVYALDKFRSYIWGSKVIVYSDHAVVRYLMAKKDAKPRLIREEEDVTPEINEWFRDECLMSITYSDPWYADLFKVGADQLIRRCIPESEILAVLELAHASACGGHFSCQKTGRQVLSCRLFWPTIFKDAFEFAQTCTNCEKIGSITKRNEMPMQPILFVDIFDVWGIDFMGPFPNSFGNLYILVAVDYVSKWVEAISTKTNDHSVVCKFVQSNFFSRFRLPRVIISDGGSHFKNFHFGKLLKRYGVDHWIATPYHTQTSGQVEVSNKQIKEIFTPYRLVYGKGCHLPVELAHRALWAIKNVNLDYDVVGKQRQLCLSELE</sequence>
<dbReference type="Proteomes" id="UP001056120">
    <property type="component" value="Linkage Group LG29"/>
</dbReference>
<accession>A0ACB8XWR5</accession>
<organism evidence="1 2">
    <name type="scientific">Smallanthus sonchifolius</name>
    <dbReference type="NCBI Taxonomy" id="185202"/>
    <lineage>
        <taxon>Eukaryota</taxon>
        <taxon>Viridiplantae</taxon>
        <taxon>Streptophyta</taxon>
        <taxon>Embryophyta</taxon>
        <taxon>Tracheophyta</taxon>
        <taxon>Spermatophyta</taxon>
        <taxon>Magnoliopsida</taxon>
        <taxon>eudicotyledons</taxon>
        <taxon>Gunneridae</taxon>
        <taxon>Pentapetalae</taxon>
        <taxon>asterids</taxon>
        <taxon>campanulids</taxon>
        <taxon>Asterales</taxon>
        <taxon>Asteraceae</taxon>
        <taxon>Asteroideae</taxon>
        <taxon>Heliantheae alliance</taxon>
        <taxon>Millerieae</taxon>
        <taxon>Smallanthus</taxon>
    </lineage>
</organism>
<evidence type="ECO:0000313" key="1">
    <source>
        <dbReference type="EMBL" id="KAI3676097.1"/>
    </source>
</evidence>
<name>A0ACB8XWR5_9ASTR</name>
<proteinExistence type="predicted"/>